<dbReference type="InterPro" id="IPR050229">
    <property type="entry name" value="GlpE_sulfurtransferase"/>
</dbReference>
<proteinExistence type="predicted"/>
<dbReference type="AlphaFoldDB" id="A0A3S9UUW7"/>
<dbReference type="Gene3D" id="3.40.250.10">
    <property type="entry name" value="Rhodanese-like domain"/>
    <property type="match status" value="1"/>
</dbReference>
<dbReference type="Proteomes" id="UP000270678">
    <property type="component" value="Chromosome"/>
</dbReference>
<keyword evidence="3" id="KW-1185">Reference proteome</keyword>
<protein>
    <submittedName>
        <fullName evidence="2">Rhodanese-like domain-containing protein</fullName>
    </submittedName>
</protein>
<evidence type="ECO:0000259" key="1">
    <source>
        <dbReference type="PROSITE" id="PS50206"/>
    </source>
</evidence>
<organism evidence="2 3">
    <name type="scientific">Paenibacillus lutimineralis</name>
    <dbReference type="NCBI Taxonomy" id="2707005"/>
    <lineage>
        <taxon>Bacteria</taxon>
        <taxon>Bacillati</taxon>
        <taxon>Bacillota</taxon>
        <taxon>Bacilli</taxon>
        <taxon>Bacillales</taxon>
        <taxon>Paenibacillaceae</taxon>
        <taxon>Paenibacillus</taxon>
    </lineage>
</organism>
<evidence type="ECO:0000313" key="2">
    <source>
        <dbReference type="EMBL" id="AZS14094.1"/>
    </source>
</evidence>
<dbReference type="InterPro" id="IPR001763">
    <property type="entry name" value="Rhodanese-like_dom"/>
</dbReference>
<sequence length="125" mass="14413">MSEIIGGVSHIDCDELQHILQSSNNKTLVIDVREPEEYIAGHIPGIPLIPMNDIPYYIGDFDMEREYVFVCRSGGRSYQVARYFKHNGFDKVHNYSGGMLEWCYDIAEGPENIIQEFDPARLERK</sequence>
<reference evidence="3" key="1">
    <citation type="submission" date="2018-12" db="EMBL/GenBank/DDBJ databases">
        <title>Complete genome sequence of Paenibacillus sp. MBLB1234.</title>
        <authorList>
            <person name="Nam Y.-D."/>
            <person name="Kang J."/>
            <person name="Chung W.-H."/>
            <person name="Park Y.S."/>
        </authorList>
    </citation>
    <scope>NUCLEOTIDE SEQUENCE [LARGE SCALE GENOMIC DNA]</scope>
    <source>
        <strain evidence="3">MBLB1234</strain>
    </source>
</reference>
<dbReference type="EMBL" id="CP034346">
    <property type="protein sequence ID" value="AZS14094.1"/>
    <property type="molecule type" value="Genomic_DNA"/>
</dbReference>
<dbReference type="Pfam" id="PF00581">
    <property type="entry name" value="Rhodanese"/>
    <property type="match status" value="1"/>
</dbReference>
<gene>
    <name evidence="2" type="ORF">EI981_06245</name>
</gene>
<dbReference type="SMART" id="SM00450">
    <property type="entry name" value="RHOD"/>
    <property type="match status" value="1"/>
</dbReference>
<accession>A0A3S9UUW7</accession>
<dbReference type="SUPFAM" id="SSF52821">
    <property type="entry name" value="Rhodanese/Cell cycle control phosphatase"/>
    <property type="match status" value="1"/>
</dbReference>
<dbReference type="KEGG" id="plut:EI981_06245"/>
<dbReference type="RefSeq" id="WP_126996414.1">
    <property type="nucleotide sequence ID" value="NZ_CP034346.1"/>
</dbReference>
<dbReference type="CDD" id="cd00158">
    <property type="entry name" value="RHOD"/>
    <property type="match status" value="1"/>
</dbReference>
<dbReference type="InterPro" id="IPR036873">
    <property type="entry name" value="Rhodanese-like_dom_sf"/>
</dbReference>
<feature type="domain" description="Rhodanese" evidence="1">
    <location>
        <begin position="23"/>
        <end position="104"/>
    </location>
</feature>
<evidence type="ECO:0000313" key="3">
    <source>
        <dbReference type="Proteomes" id="UP000270678"/>
    </source>
</evidence>
<dbReference type="PANTHER" id="PTHR43031:SF17">
    <property type="entry name" value="SULFURTRANSFERASE YTWF-RELATED"/>
    <property type="match status" value="1"/>
</dbReference>
<dbReference type="PANTHER" id="PTHR43031">
    <property type="entry name" value="FAD-DEPENDENT OXIDOREDUCTASE"/>
    <property type="match status" value="1"/>
</dbReference>
<dbReference type="PROSITE" id="PS50206">
    <property type="entry name" value="RHODANESE_3"/>
    <property type="match status" value="1"/>
</dbReference>
<name>A0A3S9UUW7_9BACL</name>
<dbReference type="OrthoDB" id="9800872at2"/>